<sequence length="310" mass="31989">MRIGVVGAGGVGGYFGARLAAAGHDVGFLVRGAQLTALRTTGIEIHSPRGNLHLTDVRASDDPDELGAHDVVLFAVKAYAIDGALPALQPLLGADGFVVSLQNGGVAPAERVAAAVGVERTVGGAAYISCHLRAPGVLEHHSPLAGMEIGELGGGSSARVEEFTERARDADIDAVAAPDIRTVLWQKLAFICGLAGATASSRHPIGEVRATEAGQRLLRGLVSEAAAVARADGAALADDFEDKTLGLLNRLDPGMRSSLYEDLAHGRVLELDSLHGEIVRRADALGLDVPVTRTVYAVLEPFARAAAAPA</sequence>
<dbReference type="SUPFAM" id="SSF48179">
    <property type="entry name" value="6-phosphogluconate dehydrogenase C-terminal domain-like"/>
    <property type="match status" value="1"/>
</dbReference>
<evidence type="ECO:0000259" key="6">
    <source>
        <dbReference type="Pfam" id="PF08546"/>
    </source>
</evidence>
<name>A0ABN1GTI3_9ACTN</name>
<dbReference type="InterPro" id="IPR051402">
    <property type="entry name" value="KPR-Related"/>
</dbReference>
<dbReference type="InterPro" id="IPR008927">
    <property type="entry name" value="6-PGluconate_DH-like_C_sf"/>
</dbReference>
<accession>A0ABN1GTI3</accession>
<dbReference type="SUPFAM" id="SSF51735">
    <property type="entry name" value="NAD(P)-binding Rossmann-fold domains"/>
    <property type="match status" value="1"/>
</dbReference>
<dbReference type="Pfam" id="PF08546">
    <property type="entry name" value="ApbA_C"/>
    <property type="match status" value="1"/>
</dbReference>
<dbReference type="PANTHER" id="PTHR21708:SF26">
    <property type="entry name" value="2-DEHYDROPANTOATE 2-REDUCTASE"/>
    <property type="match status" value="1"/>
</dbReference>
<gene>
    <name evidence="7" type="ORF">GCM10009547_21730</name>
</gene>
<dbReference type="EC" id="1.1.1.169" evidence="4"/>
<comment type="function">
    <text evidence="4">Catalyzes the NADPH-dependent reduction of ketopantoate into pantoic acid.</text>
</comment>
<dbReference type="InterPro" id="IPR036291">
    <property type="entry name" value="NAD(P)-bd_dom_sf"/>
</dbReference>
<dbReference type="InterPro" id="IPR013328">
    <property type="entry name" value="6PGD_dom2"/>
</dbReference>
<protein>
    <recommendedName>
        <fullName evidence="4">2-dehydropantoate 2-reductase</fullName>
        <ecNumber evidence="4">1.1.1.169</ecNumber>
    </recommendedName>
    <alternativeName>
        <fullName evidence="4">Ketopantoate reductase</fullName>
    </alternativeName>
</protein>
<feature type="domain" description="Ketopantoate reductase N-terminal" evidence="5">
    <location>
        <begin position="3"/>
        <end position="152"/>
    </location>
</feature>
<keyword evidence="3 4" id="KW-0560">Oxidoreductase</keyword>
<comment type="similarity">
    <text evidence="1 4">Belongs to the ketopantoate reductase family.</text>
</comment>
<feature type="domain" description="Ketopantoate reductase C-terminal" evidence="6">
    <location>
        <begin position="179"/>
        <end position="300"/>
    </location>
</feature>
<comment type="pathway">
    <text evidence="4">Cofactor biosynthesis; (R)-pantothenate biosynthesis; (R)-pantoate from 3-methyl-2-oxobutanoate: step 2/2.</text>
</comment>
<evidence type="ECO:0000256" key="3">
    <source>
        <dbReference type="ARBA" id="ARBA00023002"/>
    </source>
</evidence>
<reference evidence="7 8" key="1">
    <citation type="journal article" date="2019" name="Int. J. Syst. Evol. Microbiol.">
        <title>The Global Catalogue of Microorganisms (GCM) 10K type strain sequencing project: providing services to taxonomists for standard genome sequencing and annotation.</title>
        <authorList>
            <consortium name="The Broad Institute Genomics Platform"/>
            <consortium name="The Broad Institute Genome Sequencing Center for Infectious Disease"/>
            <person name="Wu L."/>
            <person name="Ma J."/>
        </authorList>
    </citation>
    <scope>NUCLEOTIDE SEQUENCE [LARGE SCALE GENOMIC DNA]</scope>
    <source>
        <strain evidence="7 8">JCM 10671</strain>
    </source>
</reference>
<evidence type="ECO:0000256" key="1">
    <source>
        <dbReference type="ARBA" id="ARBA00007870"/>
    </source>
</evidence>
<keyword evidence="8" id="KW-1185">Reference proteome</keyword>
<dbReference type="RefSeq" id="WP_344604546.1">
    <property type="nucleotide sequence ID" value="NZ_BAAAHE010000016.1"/>
</dbReference>
<dbReference type="EMBL" id="BAAAHE010000016">
    <property type="protein sequence ID" value="GAA0619000.1"/>
    <property type="molecule type" value="Genomic_DNA"/>
</dbReference>
<comment type="caution">
    <text evidence="7">The sequence shown here is derived from an EMBL/GenBank/DDBJ whole genome shotgun (WGS) entry which is preliminary data.</text>
</comment>
<dbReference type="PANTHER" id="PTHR21708">
    <property type="entry name" value="PROBABLE 2-DEHYDROPANTOATE 2-REDUCTASE"/>
    <property type="match status" value="1"/>
</dbReference>
<keyword evidence="4" id="KW-0566">Pantothenate biosynthesis</keyword>
<dbReference type="InterPro" id="IPR003710">
    <property type="entry name" value="ApbA"/>
</dbReference>
<evidence type="ECO:0000256" key="4">
    <source>
        <dbReference type="RuleBase" id="RU362068"/>
    </source>
</evidence>
<dbReference type="Gene3D" id="1.10.1040.10">
    <property type="entry name" value="N-(1-d-carboxylethyl)-l-norvaline Dehydrogenase, domain 2"/>
    <property type="match status" value="1"/>
</dbReference>
<evidence type="ECO:0000313" key="7">
    <source>
        <dbReference type="EMBL" id="GAA0619000.1"/>
    </source>
</evidence>
<dbReference type="InterPro" id="IPR013332">
    <property type="entry name" value="KPR_N"/>
</dbReference>
<dbReference type="Pfam" id="PF02558">
    <property type="entry name" value="ApbA"/>
    <property type="match status" value="1"/>
</dbReference>
<dbReference type="Gene3D" id="3.40.50.720">
    <property type="entry name" value="NAD(P)-binding Rossmann-like Domain"/>
    <property type="match status" value="1"/>
</dbReference>
<dbReference type="Proteomes" id="UP001500957">
    <property type="component" value="Unassembled WGS sequence"/>
</dbReference>
<dbReference type="NCBIfam" id="TIGR00745">
    <property type="entry name" value="apbA_panE"/>
    <property type="match status" value="1"/>
</dbReference>
<comment type="catalytic activity">
    <reaction evidence="4">
        <text>(R)-pantoate + NADP(+) = 2-dehydropantoate + NADPH + H(+)</text>
        <dbReference type="Rhea" id="RHEA:16233"/>
        <dbReference type="ChEBI" id="CHEBI:11561"/>
        <dbReference type="ChEBI" id="CHEBI:15378"/>
        <dbReference type="ChEBI" id="CHEBI:15980"/>
        <dbReference type="ChEBI" id="CHEBI:57783"/>
        <dbReference type="ChEBI" id="CHEBI:58349"/>
        <dbReference type="EC" id="1.1.1.169"/>
    </reaction>
</comment>
<evidence type="ECO:0000259" key="5">
    <source>
        <dbReference type="Pfam" id="PF02558"/>
    </source>
</evidence>
<dbReference type="InterPro" id="IPR013752">
    <property type="entry name" value="KPA_reductase"/>
</dbReference>
<evidence type="ECO:0000256" key="2">
    <source>
        <dbReference type="ARBA" id="ARBA00022857"/>
    </source>
</evidence>
<evidence type="ECO:0000313" key="8">
    <source>
        <dbReference type="Proteomes" id="UP001500957"/>
    </source>
</evidence>
<keyword evidence="2 4" id="KW-0521">NADP</keyword>
<proteinExistence type="inferred from homology"/>
<organism evidence="7 8">
    <name type="scientific">Sporichthya brevicatena</name>
    <dbReference type="NCBI Taxonomy" id="171442"/>
    <lineage>
        <taxon>Bacteria</taxon>
        <taxon>Bacillati</taxon>
        <taxon>Actinomycetota</taxon>
        <taxon>Actinomycetes</taxon>
        <taxon>Sporichthyales</taxon>
        <taxon>Sporichthyaceae</taxon>
        <taxon>Sporichthya</taxon>
    </lineage>
</organism>